<dbReference type="Pfam" id="PF22929">
    <property type="entry name" value="INTS1_INTS2-bd"/>
    <property type="match status" value="1"/>
</dbReference>
<dbReference type="EMBL" id="CP092870">
    <property type="protein sequence ID" value="UYV71556.1"/>
    <property type="molecule type" value="Genomic_DNA"/>
</dbReference>
<keyword evidence="5" id="KW-1185">Reference proteome</keyword>
<name>A0ABY6KRS8_9ARAC</name>
<organism evidence="4 5">
    <name type="scientific">Cordylochernes scorpioides</name>
    <dbReference type="NCBI Taxonomy" id="51811"/>
    <lineage>
        <taxon>Eukaryota</taxon>
        <taxon>Metazoa</taxon>
        <taxon>Ecdysozoa</taxon>
        <taxon>Arthropoda</taxon>
        <taxon>Chelicerata</taxon>
        <taxon>Arachnida</taxon>
        <taxon>Pseudoscorpiones</taxon>
        <taxon>Cheliferoidea</taxon>
        <taxon>Chernetidae</taxon>
        <taxon>Cordylochernes</taxon>
    </lineage>
</organism>
<proteinExistence type="predicted"/>
<evidence type="ECO:0000313" key="5">
    <source>
        <dbReference type="Proteomes" id="UP001235939"/>
    </source>
</evidence>
<gene>
    <name evidence="4" type="ORF">LAZ67_8003682</name>
</gene>
<evidence type="ECO:0000256" key="1">
    <source>
        <dbReference type="SAM" id="MobiDB-lite"/>
    </source>
</evidence>
<dbReference type="InterPro" id="IPR022145">
    <property type="entry name" value="INTS1_RPB2-bd"/>
</dbReference>
<feature type="region of interest" description="Disordered" evidence="1">
    <location>
        <begin position="197"/>
        <end position="219"/>
    </location>
</feature>
<feature type="compositionally biased region" description="Low complexity" evidence="1">
    <location>
        <begin position="31"/>
        <end position="43"/>
    </location>
</feature>
<protein>
    <submittedName>
        <fullName evidence="4">INTS1</fullName>
    </submittedName>
</protein>
<feature type="domain" description="Integrator complex subunit 1 INTS2-binding" evidence="3">
    <location>
        <begin position="737"/>
        <end position="888"/>
    </location>
</feature>
<reference evidence="4 5" key="1">
    <citation type="submission" date="2022-01" db="EMBL/GenBank/DDBJ databases">
        <title>A chromosomal length assembly of Cordylochernes scorpioides.</title>
        <authorList>
            <person name="Zeh D."/>
            <person name="Zeh J."/>
        </authorList>
    </citation>
    <scope>NUCLEOTIDE SEQUENCE [LARGE SCALE GENOMIC DNA]</scope>
    <source>
        <strain evidence="4">IN4F17</strain>
        <tissue evidence="4">Whole Body</tissue>
    </source>
</reference>
<dbReference type="InterPro" id="IPR038902">
    <property type="entry name" value="INTS1"/>
</dbReference>
<feature type="region of interest" description="Disordered" evidence="1">
    <location>
        <begin position="1"/>
        <end position="59"/>
    </location>
</feature>
<evidence type="ECO:0000313" key="4">
    <source>
        <dbReference type="EMBL" id="UYV71556.1"/>
    </source>
</evidence>
<evidence type="ECO:0000259" key="2">
    <source>
        <dbReference type="Pfam" id="PF12432"/>
    </source>
</evidence>
<dbReference type="Pfam" id="PF12432">
    <property type="entry name" value="INTS1_RP2B-bd"/>
    <property type="match status" value="1"/>
</dbReference>
<dbReference type="PANTHER" id="PTHR21224">
    <property type="entry name" value="INTEGRATOR COMPLEX SUBUNIT 1"/>
    <property type="match status" value="1"/>
</dbReference>
<dbReference type="Proteomes" id="UP001235939">
    <property type="component" value="Chromosome 08"/>
</dbReference>
<sequence>MDKGKGGAIKRGPNKVKGTKAARPTPDISDTKAPATLPAAAAAKKAKLTSRPSGKGEQWDSLALEGESPMVVVLGRLKVSVAVEAGEVVSKVLDAEDKGEDAKVEAYLCGAVKLLKQTKNKPDQTLYLSLLYLAKTRPNYFSTKSVTEVYLEDSLGDRVWVDQEDCRGFVDNIQTAFNTTRAKPLVAAVSIPENQSLMAGPSPPSFSMEEDETSSSSIPFDTKENVDNIAIQQRYLHNWEAVEAMVVEAIQDQLSRRQAMEVSRNTLRLLAATAGLSEVRLLVSQRLELWLHNPKLTKPAQDLLLVLCLNCNKHNQHDVEVISNLIKIRIKKPLLNHFLHCLKELLGRHPDNLSTVLKNAIYNELSNARGLYNLQVVALIFQHAPDQAPRVLAEVFRDLLLRKDDYLRVLRALLREIVRTLRHDLNFGAFCLGLLQERKDPVANTTFRELEQSLKERYFYAIADLVVLTIFLAISPSVREVAAAYSRGDKKDIGVLRTYQAMVAGMQRDAVWWLHTLVHKMMPKMSTGDFVHCLHKVLFMESAEHYFNKDGWPPENERGLMLRLASEVPVLEDTLVRILVMGYSRDHPISAPDALDLTDQLIRRAAAIFLDVDKAISKFNCDLQQEREQILEFESHLAGSAITETNSHLVTKLMGLDPRGRARRPPTVLLETLSPLSKSLRLGQRLCSSDFLLDVIQRQGTSQAMPWLADLVESSPSFSMLPVQCLCEFLLTQDPAPKDMAQMVVERSTIVNVIVPPDQPLQPRASYFLSALLNIFLRYLHAAKKPATKEAYAWADTQDHILVQWSNEEAATLHIVVVHAMVILLTFGPPLNDRALFDELLNTWFPPSGDVPQAYLVDTSEEALLLPDWLKLRMIRSSVDVLVDAGWRSAN</sequence>
<accession>A0ABY6KRS8</accession>
<evidence type="ECO:0000259" key="3">
    <source>
        <dbReference type="Pfam" id="PF22929"/>
    </source>
</evidence>
<dbReference type="InterPro" id="IPR053966">
    <property type="entry name" value="INTS1_INTS2-bd"/>
</dbReference>
<feature type="domain" description="Integrator complex subunit 1 RPB2-binding" evidence="2">
    <location>
        <begin position="241"/>
        <end position="393"/>
    </location>
</feature>
<dbReference type="PANTHER" id="PTHR21224:SF1">
    <property type="entry name" value="INTEGRATOR COMPLEX SUBUNIT 1"/>
    <property type="match status" value="1"/>
</dbReference>